<sequence>MMTITKNQLKLIWVAKSKLGMSDEGFRAALVQIAGVTSTKELDQDGLNAMMGFFEFCGFAPLRTKGPSYGTRPGMASFAQIELIRVLWQEYTLGKAGEAELNLWLERYWKLSSLRFLSAATAPKIITALKAMKARAA</sequence>
<protein>
    <recommendedName>
        <fullName evidence="3">Mu-like prophage protein gp16</fullName>
    </recommendedName>
</protein>
<dbReference type="STRING" id="398580.Dshi_0097"/>
<keyword evidence="2" id="KW-1185">Reference proteome</keyword>
<dbReference type="EMBL" id="CP000830">
    <property type="protein sequence ID" value="ABV91846.1"/>
    <property type="molecule type" value="Genomic_DNA"/>
</dbReference>
<organism evidence="1 2">
    <name type="scientific">Dinoroseobacter shibae (strain DSM 16493 / NCIMB 14021 / DFL 12)</name>
    <dbReference type="NCBI Taxonomy" id="398580"/>
    <lineage>
        <taxon>Bacteria</taxon>
        <taxon>Pseudomonadati</taxon>
        <taxon>Pseudomonadota</taxon>
        <taxon>Alphaproteobacteria</taxon>
        <taxon>Rhodobacterales</taxon>
        <taxon>Roseobacteraceae</taxon>
        <taxon>Dinoroseobacter</taxon>
    </lineage>
</organism>
<dbReference type="Pfam" id="PF06252">
    <property type="entry name" value="GemA"/>
    <property type="match status" value="1"/>
</dbReference>
<dbReference type="HOGENOM" id="CLU_107084_3_0_5"/>
<dbReference type="eggNOG" id="COG4382">
    <property type="taxonomic scope" value="Bacteria"/>
</dbReference>
<gene>
    <name evidence="1" type="ordered locus">Dshi_0097</name>
</gene>
<accession>A8LKK3</accession>
<dbReference type="Proteomes" id="UP000006833">
    <property type="component" value="Chromosome"/>
</dbReference>
<dbReference type="AlphaFoldDB" id="A8LKK3"/>
<proteinExistence type="predicted"/>
<name>A8LKK3_DINSH</name>
<evidence type="ECO:0000313" key="1">
    <source>
        <dbReference type="EMBL" id="ABV91846.1"/>
    </source>
</evidence>
<evidence type="ECO:0008006" key="3">
    <source>
        <dbReference type="Google" id="ProtNLM"/>
    </source>
</evidence>
<dbReference type="InterPro" id="IPR009363">
    <property type="entry name" value="Phage_Mu_Gp16"/>
</dbReference>
<evidence type="ECO:0000313" key="2">
    <source>
        <dbReference type="Proteomes" id="UP000006833"/>
    </source>
</evidence>
<reference evidence="2" key="1">
    <citation type="journal article" date="2010" name="ISME J.">
        <title>The complete genome sequence of the algal symbiont Dinoroseobacter shibae: a hitchhiker's guide to life in the sea.</title>
        <authorList>
            <person name="Wagner-Dobler I."/>
            <person name="Ballhausen B."/>
            <person name="Berger M."/>
            <person name="Brinkhoff T."/>
            <person name="Buchholz I."/>
            <person name="Bunk B."/>
            <person name="Cypionka H."/>
            <person name="Daniel R."/>
            <person name="Drepper T."/>
            <person name="Gerdts G."/>
            <person name="Hahnke S."/>
            <person name="Han C."/>
            <person name="Jahn D."/>
            <person name="Kalhoefer D."/>
            <person name="Kiss H."/>
            <person name="Klenk H.P."/>
            <person name="Kyrpides N."/>
            <person name="Liebl W."/>
            <person name="Liesegang H."/>
            <person name="Meincke L."/>
            <person name="Pati A."/>
            <person name="Petersen J."/>
            <person name="Piekarski T."/>
            <person name="Pommerenke C."/>
            <person name="Pradella S."/>
            <person name="Pukall R."/>
            <person name="Rabus R."/>
            <person name="Stackebrandt E."/>
            <person name="Thole S."/>
            <person name="Thompson L."/>
            <person name="Tielen P."/>
            <person name="Tomasch J."/>
            <person name="von Jan M."/>
            <person name="Wanphrut N."/>
            <person name="Wichels A."/>
            <person name="Zech H."/>
            <person name="Simon M."/>
        </authorList>
    </citation>
    <scope>NUCLEOTIDE SEQUENCE [LARGE SCALE GENOMIC DNA]</scope>
    <source>
        <strain evidence="2">DSM 16493 / NCIMB 14021 / DFL 12</strain>
    </source>
</reference>
<dbReference type="KEGG" id="dsh:Dshi_0097"/>